<feature type="region of interest" description="Disordered" evidence="1">
    <location>
        <begin position="20"/>
        <end position="81"/>
    </location>
</feature>
<feature type="compositionally biased region" description="Polar residues" evidence="1">
    <location>
        <begin position="20"/>
        <end position="45"/>
    </location>
</feature>
<protein>
    <submittedName>
        <fullName evidence="2">Uncharacterized protein</fullName>
    </submittedName>
</protein>
<gene>
    <name evidence="2" type="ORF">SARC_12492</name>
</gene>
<evidence type="ECO:0000313" key="3">
    <source>
        <dbReference type="Proteomes" id="UP000054560"/>
    </source>
</evidence>
<accession>A0A0L0FFZ7</accession>
<sequence>MGDNAARTMSDNLMPIIITTPATTNDSETASTSEGDEATFTQGHNDLTAISPKCDNKVTSPNDSTSSNVGGAEVKGSDATKHRLHMLKADNTQMAVHAASLPEGLAGHSLDTTIPDG</sequence>
<evidence type="ECO:0000313" key="2">
    <source>
        <dbReference type="EMBL" id="KNC74973.1"/>
    </source>
</evidence>
<dbReference type="Proteomes" id="UP000054560">
    <property type="component" value="Unassembled WGS sequence"/>
</dbReference>
<dbReference type="RefSeq" id="XP_014148875.1">
    <property type="nucleotide sequence ID" value="XM_014293400.1"/>
</dbReference>
<reference evidence="2 3" key="1">
    <citation type="submission" date="2011-02" db="EMBL/GenBank/DDBJ databases">
        <title>The Genome Sequence of Sphaeroforma arctica JP610.</title>
        <authorList>
            <consortium name="The Broad Institute Genome Sequencing Platform"/>
            <person name="Russ C."/>
            <person name="Cuomo C."/>
            <person name="Young S.K."/>
            <person name="Zeng Q."/>
            <person name="Gargeya S."/>
            <person name="Alvarado L."/>
            <person name="Berlin A."/>
            <person name="Chapman S.B."/>
            <person name="Chen Z."/>
            <person name="Freedman E."/>
            <person name="Gellesch M."/>
            <person name="Goldberg J."/>
            <person name="Griggs A."/>
            <person name="Gujja S."/>
            <person name="Heilman E."/>
            <person name="Heiman D."/>
            <person name="Howarth C."/>
            <person name="Mehta T."/>
            <person name="Neiman D."/>
            <person name="Pearson M."/>
            <person name="Roberts A."/>
            <person name="Saif S."/>
            <person name="Shea T."/>
            <person name="Shenoy N."/>
            <person name="Sisk P."/>
            <person name="Stolte C."/>
            <person name="Sykes S."/>
            <person name="White J."/>
            <person name="Yandava C."/>
            <person name="Burger G."/>
            <person name="Gray M.W."/>
            <person name="Holland P.W.H."/>
            <person name="King N."/>
            <person name="Lang F.B.F."/>
            <person name="Roger A.J."/>
            <person name="Ruiz-Trillo I."/>
            <person name="Haas B."/>
            <person name="Nusbaum C."/>
            <person name="Birren B."/>
        </authorList>
    </citation>
    <scope>NUCLEOTIDE SEQUENCE [LARGE SCALE GENOMIC DNA]</scope>
    <source>
        <strain evidence="2 3">JP610</strain>
    </source>
</reference>
<evidence type="ECO:0000256" key="1">
    <source>
        <dbReference type="SAM" id="MobiDB-lite"/>
    </source>
</evidence>
<organism evidence="2 3">
    <name type="scientific">Sphaeroforma arctica JP610</name>
    <dbReference type="NCBI Taxonomy" id="667725"/>
    <lineage>
        <taxon>Eukaryota</taxon>
        <taxon>Ichthyosporea</taxon>
        <taxon>Ichthyophonida</taxon>
        <taxon>Sphaeroforma</taxon>
    </lineage>
</organism>
<keyword evidence="3" id="KW-1185">Reference proteome</keyword>
<feature type="compositionally biased region" description="Polar residues" evidence="1">
    <location>
        <begin position="57"/>
        <end position="69"/>
    </location>
</feature>
<dbReference type="GeneID" id="25912996"/>
<dbReference type="EMBL" id="KQ243944">
    <property type="protein sequence ID" value="KNC74973.1"/>
    <property type="molecule type" value="Genomic_DNA"/>
</dbReference>
<dbReference type="AlphaFoldDB" id="A0A0L0FFZ7"/>
<name>A0A0L0FFZ7_9EUKA</name>
<proteinExistence type="predicted"/>